<keyword evidence="1" id="KW-0711">Selenium</keyword>
<accession>A0A5R9GCX6</accession>
<dbReference type="Proteomes" id="UP000309676">
    <property type="component" value="Unassembled WGS sequence"/>
</dbReference>
<proteinExistence type="predicted"/>
<dbReference type="InterPro" id="IPR001763">
    <property type="entry name" value="Rhodanese-like_dom"/>
</dbReference>
<dbReference type="EMBL" id="VCIW01000001">
    <property type="protein sequence ID" value="TLS54327.1"/>
    <property type="molecule type" value="Genomic_DNA"/>
</dbReference>
<dbReference type="Pfam" id="PF00581">
    <property type="entry name" value="Rhodanese"/>
    <property type="match status" value="1"/>
</dbReference>
<dbReference type="GO" id="GO:0002098">
    <property type="term" value="P:tRNA wobble uridine modification"/>
    <property type="evidence" value="ECO:0007669"/>
    <property type="project" value="InterPro"/>
</dbReference>
<dbReference type="OrthoDB" id="9808735at2"/>
<dbReference type="RefSeq" id="WP_138192338.1">
    <property type="nucleotide sequence ID" value="NZ_VCIW01000001.1"/>
</dbReference>
<dbReference type="InterPro" id="IPR017582">
    <property type="entry name" value="SelU"/>
</dbReference>
<dbReference type="InterPro" id="IPR027417">
    <property type="entry name" value="P-loop_NTPase"/>
</dbReference>
<keyword evidence="4" id="KW-1185">Reference proteome</keyword>
<evidence type="ECO:0000259" key="2">
    <source>
        <dbReference type="PROSITE" id="PS50206"/>
    </source>
</evidence>
<protein>
    <submittedName>
        <fullName evidence="3">tRNA 2-selenouridine(34) synthase MnmH</fullName>
    </submittedName>
</protein>
<dbReference type="Gene3D" id="3.40.250.10">
    <property type="entry name" value="Rhodanese-like domain"/>
    <property type="match status" value="1"/>
</dbReference>
<evidence type="ECO:0000256" key="1">
    <source>
        <dbReference type="ARBA" id="ARBA00023266"/>
    </source>
</evidence>
<sequence length="347" mass="39313">MVEDITVEQFVELLGRGDMTPIDVRSPGEFAEGSVPGAVNVPLFDNEERARIGTTYKQQSVDAAKELGLEIVSAKLPAFIRELQGVPGRKAFFCWRGGMRSKTASTLLSILGGRIYRIQGGFRAYRRWVVETLASYELNQPLIVLNGLTGTGKTNILRSLHEKGYPVLDLEGLAAHRGSIFGGVGLEPHNQRTFDSLLVHELIRLRHSPFIAMEGESRRVGKAVLPEFLMEAKERAPQLFLELPMEARVTNILADYEPERFKAQCMEAFERIERKIHTPAARDIRQALERDDFREAVRGLLEYYYDPRYEHTISEYAAERTVIRAATTMEAERKIEAFLKRAYPQAN</sequence>
<dbReference type="NCBIfam" id="TIGR03167">
    <property type="entry name" value="tRNA_sel_U_synt"/>
    <property type="match status" value="1"/>
</dbReference>
<evidence type="ECO:0000313" key="3">
    <source>
        <dbReference type="EMBL" id="TLS54327.1"/>
    </source>
</evidence>
<dbReference type="Pfam" id="PF26341">
    <property type="entry name" value="AAA_SelU"/>
    <property type="match status" value="1"/>
</dbReference>
<evidence type="ECO:0000313" key="4">
    <source>
        <dbReference type="Proteomes" id="UP000309676"/>
    </source>
</evidence>
<dbReference type="SUPFAM" id="SSF52821">
    <property type="entry name" value="Rhodanese/Cell cycle control phosphatase"/>
    <property type="match status" value="1"/>
</dbReference>
<name>A0A5R9GCX6_9BACL</name>
<dbReference type="InterPro" id="IPR036873">
    <property type="entry name" value="Rhodanese-like_dom_sf"/>
</dbReference>
<dbReference type="PANTHER" id="PTHR30401:SF0">
    <property type="entry name" value="TRNA 2-SELENOURIDINE SYNTHASE"/>
    <property type="match status" value="1"/>
</dbReference>
<dbReference type="PANTHER" id="PTHR30401">
    <property type="entry name" value="TRNA 2-SELENOURIDINE SYNTHASE"/>
    <property type="match status" value="1"/>
</dbReference>
<feature type="domain" description="Rhodanese" evidence="2">
    <location>
        <begin position="15"/>
        <end position="131"/>
    </location>
</feature>
<reference evidence="3 4" key="1">
    <citation type="submission" date="2019-05" db="EMBL/GenBank/DDBJ databases">
        <authorList>
            <person name="Narsing Rao M.P."/>
            <person name="Li W.J."/>
        </authorList>
    </citation>
    <scope>NUCLEOTIDE SEQUENCE [LARGE SCALE GENOMIC DNA]</scope>
    <source>
        <strain evidence="3 4">SYSU_K30003</strain>
    </source>
</reference>
<comment type="caution">
    <text evidence="3">The sequence shown here is derived from an EMBL/GenBank/DDBJ whole genome shotgun (WGS) entry which is preliminary data.</text>
</comment>
<dbReference type="SMART" id="SM00450">
    <property type="entry name" value="RHOD"/>
    <property type="match status" value="1"/>
</dbReference>
<dbReference type="SUPFAM" id="SSF52540">
    <property type="entry name" value="P-loop containing nucleoside triphosphate hydrolases"/>
    <property type="match status" value="1"/>
</dbReference>
<dbReference type="InterPro" id="IPR058840">
    <property type="entry name" value="AAA_SelU"/>
</dbReference>
<dbReference type="NCBIfam" id="NF008750">
    <property type="entry name" value="PRK11784.1-2"/>
    <property type="match status" value="1"/>
</dbReference>
<organism evidence="3 4">
    <name type="scientific">Paenibacillus antri</name>
    <dbReference type="NCBI Taxonomy" id="2582848"/>
    <lineage>
        <taxon>Bacteria</taxon>
        <taxon>Bacillati</taxon>
        <taxon>Bacillota</taxon>
        <taxon>Bacilli</taxon>
        <taxon>Bacillales</taxon>
        <taxon>Paenibacillaceae</taxon>
        <taxon>Paenibacillus</taxon>
    </lineage>
</organism>
<gene>
    <name evidence="3" type="primary">mnmH</name>
    <name evidence="3" type="ORF">FE782_03000</name>
</gene>
<dbReference type="PROSITE" id="PS50206">
    <property type="entry name" value="RHODANESE_3"/>
    <property type="match status" value="1"/>
</dbReference>
<dbReference type="AlphaFoldDB" id="A0A5R9GCX6"/>
<dbReference type="GO" id="GO:0043828">
    <property type="term" value="F:tRNA 2-selenouridine synthase activity"/>
    <property type="evidence" value="ECO:0007669"/>
    <property type="project" value="InterPro"/>
</dbReference>